<evidence type="ECO:0000313" key="4">
    <source>
        <dbReference type="Proteomes" id="UP000696573"/>
    </source>
</evidence>
<dbReference type="GO" id="GO:0003824">
    <property type="term" value="F:catalytic activity"/>
    <property type="evidence" value="ECO:0007669"/>
    <property type="project" value="InterPro"/>
</dbReference>
<dbReference type="SUPFAM" id="SSF56219">
    <property type="entry name" value="DNase I-like"/>
    <property type="match status" value="1"/>
</dbReference>
<reference evidence="3" key="1">
    <citation type="submission" date="2021-10" db="EMBL/GenBank/DDBJ databases">
        <authorList>
            <person name="Piombo E."/>
        </authorList>
    </citation>
    <scope>NUCLEOTIDE SEQUENCE</scope>
</reference>
<accession>A0A9N9VPM6</accession>
<feature type="domain" description="Endonuclease/exonuclease/phosphatase" evidence="2">
    <location>
        <begin position="154"/>
        <end position="272"/>
    </location>
</feature>
<dbReference type="InterPro" id="IPR036691">
    <property type="entry name" value="Endo/exonu/phosph_ase_sf"/>
</dbReference>
<keyword evidence="4" id="KW-1185">Reference proteome</keyword>
<dbReference type="Proteomes" id="UP000696573">
    <property type="component" value="Unassembled WGS sequence"/>
</dbReference>
<dbReference type="AlphaFoldDB" id="A0A9N9VPM6"/>
<feature type="region of interest" description="Disordered" evidence="1">
    <location>
        <begin position="78"/>
        <end position="107"/>
    </location>
</feature>
<dbReference type="Gene3D" id="3.60.10.10">
    <property type="entry name" value="Endonuclease/exonuclease/phosphatase"/>
    <property type="match status" value="1"/>
</dbReference>
<dbReference type="InterPro" id="IPR005135">
    <property type="entry name" value="Endo/exonuclease/phosphatase"/>
</dbReference>
<proteinExistence type="predicted"/>
<sequence length="385" mass="44060">MEYSSDVPAWLERIPHHSLRIASANLKRSYLRLKALQLHMSEKGERWDVIALQDLPKEFAFTQTPGFDLFYWANREVEESDKPPPPWESRKKPDTTKVQEDDGTKPKEPLELGLLGFYIAQYISSLNWATSRPLDGANRDLVATLHLTTEDAIIDIHNIYNRENQLDLDELITYAAGSEHVIFVGDFNIEHPESKKRSRKSLTLGGKMKGANMVCLTPSDKITYSRSLPRKDGLHSSTIDLIFVSKALLDRAPSREGACRVLNVKGFETDHRVTETTINIKPVEAVGVQYLWKLLDHEQVRKYMREALEPLGFPPIKTQQKADEYTVAVWKAMGSVIESQAQTRRHSSRRQHQAPRSPELKELMEKEAQLSLEYEENENRQTLAA</sequence>
<dbReference type="EMBL" id="CABFNQ020000744">
    <property type="protein sequence ID" value="CAH0032666.1"/>
    <property type="molecule type" value="Genomic_DNA"/>
</dbReference>
<evidence type="ECO:0000313" key="3">
    <source>
        <dbReference type="EMBL" id="CAH0032666.1"/>
    </source>
</evidence>
<dbReference type="Pfam" id="PF14529">
    <property type="entry name" value="Exo_endo_phos_2"/>
    <property type="match status" value="1"/>
</dbReference>
<comment type="caution">
    <text evidence="3">The sequence shown here is derived from an EMBL/GenBank/DDBJ whole genome shotgun (WGS) entry which is preliminary data.</text>
</comment>
<feature type="region of interest" description="Disordered" evidence="1">
    <location>
        <begin position="340"/>
        <end position="362"/>
    </location>
</feature>
<protein>
    <recommendedName>
        <fullName evidence="2">Endonuclease/exonuclease/phosphatase domain-containing protein</fullName>
    </recommendedName>
</protein>
<dbReference type="OrthoDB" id="3261222at2759"/>
<feature type="compositionally biased region" description="Basic residues" evidence="1">
    <location>
        <begin position="343"/>
        <end position="353"/>
    </location>
</feature>
<name>A0A9N9VPM6_9HYPO</name>
<organism evidence="3 4">
    <name type="scientific">Clonostachys rhizophaga</name>
    <dbReference type="NCBI Taxonomy" id="160324"/>
    <lineage>
        <taxon>Eukaryota</taxon>
        <taxon>Fungi</taxon>
        <taxon>Dikarya</taxon>
        <taxon>Ascomycota</taxon>
        <taxon>Pezizomycotina</taxon>
        <taxon>Sordariomycetes</taxon>
        <taxon>Hypocreomycetidae</taxon>
        <taxon>Hypocreales</taxon>
        <taxon>Bionectriaceae</taxon>
        <taxon>Clonostachys</taxon>
    </lineage>
</organism>
<evidence type="ECO:0000256" key="1">
    <source>
        <dbReference type="SAM" id="MobiDB-lite"/>
    </source>
</evidence>
<evidence type="ECO:0000259" key="2">
    <source>
        <dbReference type="Pfam" id="PF14529"/>
    </source>
</evidence>
<gene>
    <name evidence="3" type="ORF">CRHIZ90672A_00002467</name>
</gene>